<dbReference type="AlphaFoldDB" id="A0A1B8P471"/>
<comment type="caution">
    <text evidence="1">The sequence shown here is derived from an EMBL/GenBank/DDBJ whole genome shotgun (WGS) entry which is preliminary data.</text>
</comment>
<organism evidence="1 2">
    <name type="scientific">Halomonas elongata</name>
    <dbReference type="NCBI Taxonomy" id="2746"/>
    <lineage>
        <taxon>Bacteria</taxon>
        <taxon>Pseudomonadati</taxon>
        <taxon>Pseudomonadota</taxon>
        <taxon>Gammaproteobacteria</taxon>
        <taxon>Oceanospirillales</taxon>
        <taxon>Halomonadaceae</taxon>
        <taxon>Halomonas</taxon>
    </lineage>
</organism>
<evidence type="ECO:0000313" key="1">
    <source>
        <dbReference type="EMBL" id="OBX37038.1"/>
    </source>
</evidence>
<dbReference type="PATRIC" id="fig|2746.7.peg.1431"/>
<sequence length="194" mass="21248">MPKTIEKPLPYDSGESFWGVKAFLLACSAALFFTSSSLVLGESFRSIPELPGSDVDRVATGGAAAQDQELYLEILINGKSTGKVYRTVKKGDDFVIDKSFLLKQGVRVSSAASENVAISSLEGTRSNTLLEKVSSILSFPLTGCLIRTWIYRSNATMSRPRLGQDFSLIMIHIQPIPTRGPRHLFGMRSVFLVL</sequence>
<name>A0A1B8P471_HALEL</name>
<gene>
    <name evidence="1" type="ORF">A8U91_01386</name>
</gene>
<protein>
    <submittedName>
        <fullName evidence="1">Uncharacterized protein</fullName>
    </submittedName>
</protein>
<accession>A0A1B8P471</accession>
<dbReference type="EMBL" id="MAJD01000001">
    <property type="protein sequence ID" value="OBX37038.1"/>
    <property type="molecule type" value="Genomic_DNA"/>
</dbReference>
<proteinExistence type="predicted"/>
<evidence type="ECO:0000313" key="2">
    <source>
        <dbReference type="Proteomes" id="UP000092504"/>
    </source>
</evidence>
<reference evidence="1 2" key="1">
    <citation type="submission" date="2016-06" db="EMBL/GenBank/DDBJ databases">
        <title>Genome sequence of halotolerant plant growth promoting strain of Halomonas elongata HEK1 isolated from salterns of Rann of Kutch, Gujarat, India.</title>
        <authorList>
            <person name="Gaba S."/>
            <person name="Singh R.N."/>
            <person name="Abrol S."/>
            <person name="Kaushik R."/>
            <person name="Saxena A.K."/>
        </authorList>
    </citation>
    <scope>NUCLEOTIDE SEQUENCE [LARGE SCALE GENOMIC DNA]</scope>
    <source>
        <strain evidence="1 2">HEK1</strain>
    </source>
</reference>
<dbReference type="Proteomes" id="UP000092504">
    <property type="component" value="Unassembled WGS sequence"/>
</dbReference>